<dbReference type="RefSeq" id="XP_064852653.1">
    <property type="nucleotide sequence ID" value="XM_064996581.1"/>
</dbReference>
<evidence type="ECO:0000313" key="1">
    <source>
        <dbReference type="EMBL" id="GMM35653.1"/>
    </source>
</evidence>
<reference evidence="1 2" key="1">
    <citation type="journal article" date="2023" name="Elife">
        <title>Identification of key yeast species and microbe-microbe interactions impacting larval growth of Drosophila in the wild.</title>
        <authorList>
            <person name="Mure A."/>
            <person name="Sugiura Y."/>
            <person name="Maeda R."/>
            <person name="Honda K."/>
            <person name="Sakurai N."/>
            <person name="Takahashi Y."/>
            <person name="Watada M."/>
            <person name="Katoh T."/>
            <person name="Gotoh A."/>
            <person name="Gotoh Y."/>
            <person name="Taniguchi I."/>
            <person name="Nakamura K."/>
            <person name="Hayashi T."/>
            <person name="Katayama T."/>
            <person name="Uemura T."/>
            <person name="Hattori Y."/>
        </authorList>
    </citation>
    <scope>NUCLEOTIDE SEQUENCE [LARGE SCALE GENOMIC DNA]</scope>
    <source>
        <strain evidence="1 2">SC-9</strain>
    </source>
</reference>
<sequence>MLKEHLFPFTEISQKSQSKFNNFKDSLRVLQIYNCLNILQMIRAVGFAKLKFLLLEYSDIKKFKEYDNRSQDYFNVFNKMSLESLALISLKMAQIHGFKVLEKLES</sequence>
<keyword evidence="2" id="KW-1185">Reference proteome</keyword>
<accession>A0AAV5QNB6</accession>
<protein>
    <submittedName>
        <fullName evidence="1">Uncharacterized protein</fullName>
    </submittedName>
</protein>
<dbReference type="AlphaFoldDB" id="A0AAV5QNB6"/>
<dbReference type="EMBL" id="BTFZ01000010">
    <property type="protein sequence ID" value="GMM35653.1"/>
    <property type="molecule type" value="Genomic_DNA"/>
</dbReference>
<dbReference type="GeneID" id="90073632"/>
<comment type="caution">
    <text evidence="1">The sequence shown here is derived from an EMBL/GenBank/DDBJ whole genome shotgun (WGS) entry which is preliminary data.</text>
</comment>
<evidence type="ECO:0000313" key="2">
    <source>
        <dbReference type="Proteomes" id="UP001360560"/>
    </source>
</evidence>
<name>A0AAV5QNB6_9ASCO</name>
<proteinExistence type="predicted"/>
<organism evidence="1 2">
    <name type="scientific">Saccharomycopsis crataegensis</name>
    <dbReference type="NCBI Taxonomy" id="43959"/>
    <lineage>
        <taxon>Eukaryota</taxon>
        <taxon>Fungi</taxon>
        <taxon>Dikarya</taxon>
        <taxon>Ascomycota</taxon>
        <taxon>Saccharomycotina</taxon>
        <taxon>Saccharomycetes</taxon>
        <taxon>Saccharomycopsidaceae</taxon>
        <taxon>Saccharomycopsis</taxon>
    </lineage>
</organism>
<gene>
    <name evidence="1" type="ORF">DASC09_029780</name>
</gene>
<dbReference type="Proteomes" id="UP001360560">
    <property type="component" value="Unassembled WGS sequence"/>
</dbReference>